<dbReference type="AlphaFoldDB" id="A0A0B7AWG6"/>
<evidence type="ECO:0000313" key="2">
    <source>
        <dbReference type="EMBL" id="CEK85339.1"/>
    </source>
</evidence>
<gene>
    <name evidence="2" type="primary">ORF147569</name>
    <name evidence="1" type="synonym">ORF147566</name>
</gene>
<dbReference type="EMBL" id="HACG01038474">
    <property type="protein sequence ID" value="CEK85339.1"/>
    <property type="molecule type" value="Transcribed_RNA"/>
</dbReference>
<accession>A0A0B7AWG6</accession>
<evidence type="ECO:0000313" key="1">
    <source>
        <dbReference type="EMBL" id="CEK85338.1"/>
    </source>
</evidence>
<name>A0A0B7AWG6_9EUPU</name>
<organism evidence="2">
    <name type="scientific">Arion vulgaris</name>
    <dbReference type="NCBI Taxonomy" id="1028688"/>
    <lineage>
        <taxon>Eukaryota</taxon>
        <taxon>Metazoa</taxon>
        <taxon>Spiralia</taxon>
        <taxon>Lophotrochozoa</taxon>
        <taxon>Mollusca</taxon>
        <taxon>Gastropoda</taxon>
        <taxon>Heterobranchia</taxon>
        <taxon>Euthyneura</taxon>
        <taxon>Panpulmonata</taxon>
        <taxon>Eupulmonata</taxon>
        <taxon>Stylommatophora</taxon>
        <taxon>Helicina</taxon>
        <taxon>Arionoidea</taxon>
        <taxon>Arionidae</taxon>
        <taxon>Arion</taxon>
    </lineage>
</organism>
<reference evidence="2" key="1">
    <citation type="submission" date="2014-12" db="EMBL/GenBank/DDBJ databases">
        <title>Insight into the proteome of Arion vulgaris.</title>
        <authorList>
            <person name="Aradska J."/>
            <person name="Bulat T."/>
            <person name="Smidak R."/>
            <person name="Sarate P."/>
            <person name="Gangsoo J."/>
            <person name="Sialana F."/>
            <person name="Bilban M."/>
            <person name="Lubec G."/>
        </authorList>
    </citation>
    <scope>NUCLEOTIDE SEQUENCE</scope>
    <source>
        <tissue evidence="2">Skin</tissue>
    </source>
</reference>
<proteinExistence type="predicted"/>
<sequence length="55" mass="6271">MDLPRVLEISSVTNKDTVSNSRKTFDYTDLIAGEKMCLLTDQLYKTNLFLLNVCV</sequence>
<dbReference type="EMBL" id="HACG01038473">
    <property type="protein sequence ID" value="CEK85338.1"/>
    <property type="molecule type" value="Transcribed_RNA"/>
</dbReference>
<protein>
    <submittedName>
        <fullName evidence="2">Uncharacterized protein</fullName>
    </submittedName>
</protein>